<dbReference type="AlphaFoldDB" id="A0A4S2LW92"/>
<feature type="compositionally biased region" description="Polar residues" evidence="7">
    <location>
        <begin position="36"/>
        <end position="49"/>
    </location>
</feature>
<dbReference type="GO" id="GO:0005198">
    <property type="term" value="F:structural molecule activity"/>
    <property type="evidence" value="ECO:0007669"/>
    <property type="project" value="InterPro"/>
</dbReference>
<dbReference type="EMBL" id="SJOL01006485">
    <property type="protein sequence ID" value="TGZ65548.1"/>
    <property type="molecule type" value="Genomic_DNA"/>
</dbReference>
<evidence type="ECO:0000256" key="7">
    <source>
        <dbReference type="SAM" id="MobiDB-lite"/>
    </source>
</evidence>
<dbReference type="GO" id="GO:0030132">
    <property type="term" value="C:clathrin coat of coated pit"/>
    <property type="evidence" value="ECO:0007669"/>
    <property type="project" value="InterPro"/>
</dbReference>
<protein>
    <recommendedName>
        <fullName evidence="6">Clathrin light chain</fullName>
    </recommendedName>
</protein>
<evidence type="ECO:0000256" key="3">
    <source>
        <dbReference type="ARBA" id="ARBA00023136"/>
    </source>
</evidence>
<reference evidence="8 9" key="1">
    <citation type="journal article" date="2019" name="BMC Genomics">
        <title>New insights from Opisthorchis felineus genome: update on genomics of the epidemiologically important liver flukes.</title>
        <authorList>
            <person name="Ershov N.I."/>
            <person name="Mordvinov V.A."/>
            <person name="Prokhortchouk E.B."/>
            <person name="Pakharukova M.Y."/>
            <person name="Gunbin K.V."/>
            <person name="Ustyantsev K."/>
            <person name="Genaev M.A."/>
            <person name="Blinov A.G."/>
            <person name="Mazur A."/>
            <person name="Boulygina E."/>
            <person name="Tsygankova S."/>
            <person name="Khrameeva E."/>
            <person name="Chekanov N."/>
            <person name="Fan G."/>
            <person name="Xiao A."/>
            <person name="Zhang H."/>
            <person name="Xu X."/>
            <person name="Yang H."/>
            <person name="Solovyev V."/>
            <person name="Lee S.M."/>
            <person name="Liu X."/>
            <person name="Afonnikov D.A."/>
            <person name="Skryabin K.G."/>
        </authorList>
    </citation>
    <scope>NUCLEOTIDE SEQUENCE [LARGE SCALE GENOMIC DNA]</scope>
    <source>
        <strain evidence="8">AK-0245</strain>
        <tissue evidence="8">Whole organism</tissue>
    </source>
</reference>
<dbReference type="OrthoDB" id="5512at2759"/>
<dbReference type="GO" id="GO:0030130">
    <property type="term" value="C:clathrin coat of trans-Golgi network vesicle"/>
    <property type="evidence" value="ECO:0007669"/>
    <property type="project" value="InterPro"/>
</dbReference>
<dbReference type="InterPro" id="IPR000996">
    <property type="entry name" value="Clathrin_L-chain"/>
</dbReference>
<evidence type="ECO:0000256" key="6">
    <source>
        <dbReference type="RuleBase" id="RU363137"/>
    </source>
</evidence>
<comment type="subcellular location">
    <subcellularLocation>
        <location evidence="1 6">Cytoplasmic vesicle membrane</location>
        <topology evidence="1 6">Peripheral membrane protein</topology>
        <orientation evidence="1 6">Cytoplasmic side</orientation>
    </subcellularLocation>
    <subcellularLocation>
        <location evidence="6">Membrane</location>
        <location evidence="6">Coated pit</location>
        <topology evidence="6">Peripheral membrane protein</topology>
        <orientation evidence="6">Cytoplasmic side</orientation>
    </subcellularLocation>
    <text evidence="6">Cytoplasmic face of coated pits and vesicles.</text>
</comment>
<comment type="similarity">
    <text evidence="2 6">Belongs to the clathrin light chain family.</text>
</comment>
<feature type="region of interest" description="Disordered" evidence="7">
    <location>
        <begin position="19"/>
        <end position="77"/>
    </location>
</feature>
<dbReference type="STRING" id="147828.A0A4S2LW92"/>
<comment type="caution">
    <text evidence="8">The sequence shown here is derived from an EMBL/GenBank/DDBJ whole genome shotgun (WGS) entry which is preliminary data.</text>
</comment>
<accession>A0A4S2LW92</accession>
<feature type="compositionally biased region" description="Basic and acidic residues" evidence="7">
    <location>
        <begin position="158"/>
        <end position="172"/>
    </location>
</feature>
<name>A0A4S2LW92_OPIFE</name>
<keyword evidence="9" id="KW-1185">Reference proteome</keyword>
<feature type="region of interest" description="Disordered" evidence="7">
    <location>
        <begin position="158"/>
        <end position="185"/>
    </location>
</feature>
<evidence type="ECO:0000256" key="2">
    <source>
        <dbReference type="ARBA" id="ARBA00005263"/>
    </source>
</evidence>
<evidence type="ECO:0000313" key="8">
    <source>
        <dbReference type="EMBL" id="TGZ65548.1"/>
    </source>
</evidence>
<keyword evidence="5 6" id="KW-0968">Cytoplasmic vesicle</keyword>
<comment type="function">
    <text evidence="6">Clathrin is the major protein of the polyhedral coat of coated pits and vesicles.</text>
</comment>
<dbReference type="Pfam" id="PF01086">
    <property type="entry name" value="Clathrin_lg_ch"/>
    <property type="match status" value="1"/>
</dbReference>
<gene>
    <name evidence="8" type="ORF">CRM22_005815</name>
</gene>
<dbReference type="GO" id="GO:0006886">
    <property type="term" value="P:intracellular protein transport"/>
    <property type="evidence" value="ECO:0007669"/>
    <property type="project" value="InterPro"/>
</dbReference>
<sequence>MSEFDPVSDFLSREQEALGELSGELDLNLPEKTEDPFSSNFPPLNQTNGGEFVMLNGDANNQTHTTSVPTIDQHGGDVFAPGTQNGFALGGSVESSVANGFRLQNSISDAWCEEFNKRIAQKDAEEEKKLAELQASGAHDLENWYKHYRQQNQIRSAELRQKQSEGESEDQRPSNGPKPTVSDSKMWDQVCGMCDFQDKQKPATDLSRMRGILLSLKSST</sequence>
<feature type="compositionally biased region" description="Polar residues" evidence="7">
    <location>
        <begin position="58"/>
        <end position="70"/>
    </location>
</feature>
<evidence type="ECO:0000256" key="5">
    <source>
        <dbReference type="ARBA" id="ARBA00023329"/>
    </source>
</evidence>
<keyword evidence="3 6" id="KW-0472">Membrane</keyword>
<evidence type="ECO:0000256" key="4">
    <source>
        <dbReference type="ARBA" id="ARBA00023176"/>
    </source>
</evidence>
<proteinExistence type="inferred from homology"/>
<evidence type="ECO:0000256" key="1">
    <source>
        <dbReference type="ARBA" id="ARBA00004180"/>
    </source>
</evidence>
<keyword evidence="4 6" id="KW-0168">Coated pit</keyword>
<dbReference type="Proteomes" id="UP000308267">
    <property type="component" value="Unassembled WGS sequence"/>
</dbReference>
<organism evidence="8 9">
    <name type="scientific">Opisthorchis felineus</name>
    <dbReference type="NCBI Taxonomy" id="147828"/>
    <lineage>
        <taxon>Eukaryota</taxon>
        <taxon>Metazoa</taxon>
        <taxon>Spiralia</taxon>
        <taxon>Lophotrochozoa</taxon>
        <taxon>Platyhelminthes</taxon>
        <taxon>Trematoda</taxon>
        <taxon>Digenea</taxon>
        <taxon>Opisthorchiida</taxon>
        <taxon>Opisthorchiata</taxon>
        <taxon>Opisthorchiidae</taxon>
        <taxon>Opisthorchis</taxon>
    </lineage>
</organism>
<dbReference type="GO" id="GO:0016192">
    <property type="term" value="P:vesicle-mediated transport"/>
    <property type="evidence" value="ECO:0007669"/>
    <property type="project" value="InterPro"/>
</dbReference>
<evidence type="ECO:0000313" key="9">
    <source>
        <dbReference type="Proteomes" id="UP000308267"/>
    </source>
</evidence>